<dbReference type="GeneID" id="26247203"/>
<proteinExistence type="predicted"/>
<evidence type="ECO:0008006" key="9">
    <source>
        <dbReference type="Google" id="ProtNLM"/>
    </source>
</evidence>
<accession>A0A7D5UZD5</accession>
<keyword evidence="3" id="KW-0843">Virulence</keyword>
<gene>
    <name evidence="7" type="ORF">G6M90_00g069100</name>
</gene>
<dbReference type="GO" id="GO:0090729">
    <property type="term" value="F:toxin activity"/>
    <property type="evidence" value="ECO:0007669"/>
    <property type="project" value="UniProtKB-KW"/>
</dbReference>
<dbReference type="SUPFAM" id="SSF56399">
    <property type="entry name" value="ADP-ribosylation"/>
    <property type="match status" value="1"/>
</dbReference>
<evidence type="ECO:0000256" key="1">
    <source>
        <dbReference type="ARBA" id="ARBA00022656"/>
    </source>
</evidence>
<evidence type="ECO:0000313" key="8">
    <source>
        <dbReference type="Proteomes" id="UP000510686"/>
    </source>
</evidence>
<dbReference type="Proteomes" id="UP000510686">
    <property type="component" value="Chromosome 4"/>
</dbReference>
<protein>
    <recommendedName>
        <fullName evidence="9">Enterotoxin</fullName>
    </recommendedName>
</protein>
<evidence type="ECO:0000313" key="7">
    <source>
        <dbReference type="EMBL" id="QLI70678.1"/>
    </source>
</evidence>
<feature type="chain" id="PRO_5028929114" description="Enterotoxin" evidence="6">
    <location>
        <begin position="24"/>
        <end position="316"/>
    </location>
</feature>
<dbReference type="EMBL" id="CP058935">
    <property type="protein sequence ID" value="QLI70678.1"/>
    <property type="molecule type" value="Genomic_DNA"/>
</dbReference>
<name>A0A7D5UZD5_9HYPO</name>
<dbReference type="InterPro" id="IPR001144">
    <property type="entry name" value="Enterotoxin_A"/>
</dbReference>
<dbReference type="Pfam" id="PF01375">
    <property type="entry name" value="Enterotoxin_a"/>
    <property type="match status" value="1"/>
</dbReference>
<keyword evidence="2 6" id="KW-0732">Signal</keyword>
<evidence type="ECO:0000256" key="6">
    <source>
        <dbReference type="SAM" id="SignalP"/>
    </source>
</evidence>
<dbReference type="RefSeq" id="XP_014539983.1">
    <property type="nucleotide sequence ID" value="XM_014684497.1"/>
</dbReference>
<organism evidence="7 8">
    <name type="scientific">Metarhizium brunneum</name>
    <dbReference type="NCBI Taxonomy" id="500148"/>
    <lineage>
        <taxon>Eukaryota</taxon>
        <taxon>Fungi</taxon>
        <taxon>Dikarya</taxon>
        <taxon>Ascomycota</taxon>
        <taxon>Pezizomycotina</taxon>
        <taxon>Sordariomycetes</taxon>
        <taxon>Hypocreomycetidae</taxon>
        <taxon>Hypocreales</taxon>
        <taxon>Clavicipitaceae</taxon>
        <taxon>Metarhizium</taxon>
    </lineage>
</organism>
<evidence type="ECO:0000256" key="5">
    <source>
        <dbReference type="SAM" id="MobiDB-lite"/>
    </source>
</evidence>
<dbReference type="AlphaFoldDB" id="A0A7D5UZD5"/>
<dbReference type="KEGG" id="mbrn:26247203"/>
<sequence>MARKVRPIAFITLAVSLCSTIYAKPVEILSRNVSNNLRGPEDQPGLIDTNTLGSLDKPTLSPRQDFPPPQILPPPQIVYRGDKRSPDEIRATGGFLPSSDLAPTDENNGFSLYMHHTSARINNKRVTSYVSTTRYFGTGLAYANQASREGGWLYQIQALPHMVDSDGTLLQGRKYRNEYEFSALGGIRWDQVKAAVQVPGAKTSTDYKSGSKTWTFVTMEDFNKTFPEKQWVVNTEYNSSYDQFEASPGQPQLAGWFQYDYDEDKYKSKEPWSQYQAQTVRQYFIDFMNQVGGPVGWTGTYPLVLSEDKWMDRARL</sequence>
<feature type="region of interest" description="Disordered" evidence="5">
    <location>
        <begin position="34"/>
        <end position="75"/>
    </location>
</feature>
<dbReference type="Gene3D" id="3.90.210.10">
    <property type="entry name" value="Heat-Labile Enterotoxin, subunit A"/>
    <property type="match status" value="1"/>
</dbReference>
<keyword evidence="1" id="KW-0800">Toxin</keyword>
<evidence type="ECO:0000256" key="2">
    <source>
        <dbReference type="ARBA" id="ARBA00022729"/>
    </source>
</evidence>
<reference evidence="7 8" key="1">
    <citation type="submission" date="2020-07" db="EMBL/GenBank/DDBJ databases">
        <title>Telomere length de novo assembly of all 7 chromosomes of the fungus, Metarhizium brunneum, using a novel assembly pipeline.</title>
        <authorList>
            <person name="Saud z."/>
            <person name="Kortsinoglou A."/>
            <person name="Kouvelis V.N."/>
            <person name="Butt T.M."/>
        </authorList>
    </citation>
    <scope>NUCLEOTIDE SEQUENCE [LARGE SCALE GENOMIC DNA]</scope>
    <source>
        <strain evidence="7 8">4556</strain>
    </source>
</reference>
<evidence type="ECO:0000256" key="3">
    <source>
        <dbReference type="ARBA" id="ARBA00023026"/>
    </source>
</evidence>
<keyword evidence="4" id="KW-1015">Disulfide bond</keyword>
<dbReference type="OrthoDB" id="4934609at2759"/>
<dbReference type="PRINTS" id="PR00771">
    <property type="entry name" value="ENTEROTOXINA"/>
</dbReference>
<keyword evidence="8" id="KW-1185">Reference proteome</keyword>
<evidence type="ECO:0000256" key="4">
    <source>
        <dbReference type="ARBA" id="ARBA00023157"/>
    </source>
</evidence>
<feature type="compositionally biased region" description="Pro residues" evidence="5">
    <location>
        <begin position="65"/>
        <end position="75"/>
    </location>
</feature>
<feature type="signal peptide" evidence="6">
    <location>
        <begin position="1"/>
        <end position="23"/>
    </location>
</feature>